<sequence>MTTTTAPTGELATIAAHRAHAHAVALALRDAGLPRATFDATTGTIEPDPANATMTTSWAIRPRSVRRLDLADAADDAGAVAERLGRVYPVVVQKRRMADDAQHYVVMSLSTFAALLRDGLPGAMR</sequence>
<gene>
    <name evidence="1" type="ORF">SAMN03159343_2079</name>
</gene>
<keyword evidence="2" id="KW-1185">Reference proteome</keyword>
<proteinExistence type="predicted"/>
<dbReference type="AlphaFoldDB" id="A0A1G4Y6E1"/>
<accession>A0A1G4Y6E1</accession>
<evidence type="ECO:0000313" key="2">
    <source>
        <dbReference type="Proteomes" id="UP000198981"/>
    </source>
</evidence>
<name>A0A1G4Y6E1_9ACTN</name>
<evidence type="ECO:0000313" key="1">
    <source>
        <dbReference type="EMBL" id="SCX48982.1"/>
    </source>
</evidence>
<dbReference type="EMBL" id="FMUH01000003">
    <property type="protein sequence ID" value="SCX48982.1"/>
    <property type="molecule type" value="Genomic_DNA"/>
</dbReference>
<organism evidence="1 2">
    <name type="scientific">Klenkia marina</name>
    <dbReference type="NCBI Taxonomy" id="1960309"/>
    <lineage>
        <taxon>Bacteria</taxon>
        <taxon>Bacillati</taxon>
        <taxon>Actinomycetota</taxon>
        <taxon>Actinomycetes</taxon>
        <taxon>Geodermatophilales</taxon>
        <taxon>Geodermatophilaceae</taxon>
        <taxon>Klenkia</taxon>
    </lineage>
</organism>
<dbReference type="Proteomes" id="UP000198981">
    <property type="component" value="Unassembled WGS sequence"/>
</dbReference>
<protein>
    <submittedName>
        <fullName evidence="1">Uncharacterized protein</fullName>
    </submittedName>
</protein>
<reference evidence="2" key="1">
    <citation type="submission" date="2016-10" db="EMBL/GenBank/DDBJ databases">
        <authorList>
            <person name="Varghese N."/>
            <person name="Submissions S."/>
        </authorList>
    </citation>
    <scope>NUCLEOTIDE SEQUENCE [LARGE SCALE GENOMIC DNA]</scope>
    <source>
        <strain evidence="2">DSM 45722</strain>
    </source>
</reference>
<dbReference type="STRING" id="1960309.SAMN03159343_2079"/>
<dbReference type="RefSeq" id="WP_092803505.1">
    <property type="nucleotide sequence ID" value="NZ_FMUH01000003.1"/>
</dbReference>